<feature type="compositionally biased region" description="Basic and acidic residues" evidence="1">
    <location>
        <begin position="356"/>
        <end position="410"/>
    </location>
</feature>
<proteinExistence type="predicted"/>
<dbReference type="PANTHER" id="PTHR43194:SF2">
    <property type="entry name" value="PEROXISOMAL MEMBRANE PROTEIN LPX1"/>
    <property type="match status" value="1"/>
</dbReference>
<keyword evidence="4" id="KW-1185">Reference proteome</keyword>
<protein>
    <submittedName>
        <fullName evidence="3">Pimeloyl-ACP methyl ester carboxylesterase</fullName>
    </submittedName>
</protein>
<feature type="region of interest" description="Disordered" evidence="1">
    <location>
        <begin position="356"/>
        <end position="444"/>
    </location>
</feature>
<dbReference type="Gene3D" id="3.40.50.1820">
    <property type="entry name" value="alpha/beta hydrolase"/>
    <property type="match status" value="1"/>
</dbReference>
<dbReference type="SUPFAM" id="SSF53474">
    <property type="entry name" value="alpha/beta-Hydrolases"/>
    <property type="match status" value="1"/>
</dbReference>
<dbReference type="PANTHER" id="PTHR43194">
    <property type="entry name" value="HYDROLASE ALPHA/BETA FOLD FAMILY"/>
    <property type="match status" value="1"/>
</dbReference>
<evidence type="ECO:0000259" key="2">
    <source>
        <dbReference type="Pfam" id="PF00561"/>
    </source>
</evidence>
<dbReference type="Proteomes" id="UP000184501">
    <property type="component" value="Unassembled WGS sequence"/>
</dbReference>
<dbReference type="InterPro" id="IPR029058">
    <property type="entry name" value="AB_hydrolase_fold"/>
</dbReference>
<dbReference type="STRING" id="2017.SAMN05444320_10133"/>
<evidence type="ECO:0000256" key="1">
    <source>
        <dbReference type="SAM" id="MobiDB-lite"/>
    </source>
</evidence>
<reference evidence="3 4" key="1">
    <citation type="submission" date="2016-11" db="EMBL/GenBank/DDBJ databases">
        <authorList>
            <person name="Jaros S."/>
            <person name="Januszkiewicz K."/>
            <person name="Wedrychowicz H."/>
        </authorList>
    </citation>
    <scope>NUCLEOTIDE SEQUENCE [LARGE SCALE GENOMIC DNA]</scope>
    <source>
        <strain evidence="3 4">DSM 44523</strain>
    </source>
</reference>
<dbReference type="InterPro" id="IPR050228">
    <property type="entry name" value="Carboxylesterase_BioH"/>
</dbReference>
<feature type="domain" description="AB hydrolase-1" evidence="2">
    <location>
        <begin position="76"/>
        <end position="331"/>
    </location>
</feature>
<dbReference type="GO" id="GO:0003824">
    <property type="term" value="F:catalytic activity"/>
    <property type="evidence" value="ECO:0007669"/>
    <property type="project" value="UniProtKB-ARBA"/>
</dbReference>
<dbReference type="Pfam" id="PF00561">
    <property type="entry name" value="Abhydrolase_1"/>
    <property type="match status" value="1"/>
</dbReference>
<evidence type="ECO:0000313" key="3">
    <source>
        <dbReference type="EMBL" id="SHE41731.1"/>
    </source>
</evidence>
<accession>A0A1M4TBB8</accession>
<dbReference type="EMBL" id="FQVN01000001">
    <property type="protein sequence ID" value="SHE41731.1"/>
    <property type="molecule type" value="Genomic_DNA"/>
</dbReference>
<sequence length="444" mass="47817">MKPLWRAVGLAGGVAGAVTGLVVGVTAQRSLARRRADREALTSPAPDREYTVAADDGVPLSVEEVDPADGGEPDLTVVLVHGYTLDRRSWHFQRLDLPELTRPRVRLVRYDQRGHGRSGPSTRPNCTLDQLGRDLDAVLRTVVPTGPVVLVGHSMGGMTIMALAEQRPELFRERVAGVALLGTSAGEIGRHGLPRPVLSRYNPVTLGLATLAGWQPGLLERARRVGDRLNWGAVRALAFGDRQVDPRRVDLVHRMLADTSVRSITDFLPTLGTHHRYAALAGLRQCEVLVLAGEADQITPVSHSEVIAAELPDAELVRVPGAGHMVGLERPDLVHELLAAFLRRCADRGFAEGRAAEGHAVEDHAGEGCGDEGRAGEHRADDQHRAVGPRAVDRRGDGHHADGRRADGHRAAGRRVGRRGGTERTGGGRPDLAGDGDEWVERRA</sequence>
<dbReference type="OrthoDB" id="5422338at2"/>
<organism evidence="3 4">
    <name type="scientific">Streptoalloteichus hindustanus</name>
    <dbReference type="NCBI Taxonomy" id="2017"/>
    <lineage>
        <taxon>Bacteria</taxon>
        <taxon>Bacillati</taxon>
        <taxon>Actinomycetota</taxon>
        <taxon>Actinomycetes</taxon>
        <taxon>Pseudonocardiales</taxon>
        <taxon>Pseudonocardiaceae</taxon>
        <taxon>Streptoalloteichus</taxon>
    </lineage>
</organism>
<name>A0A1M4TBB8_STRHI</name>
<gene>
    <name evidence="3" type="ORF">SAMN05444320_10133</name>
</gene>
<evidence type="ECO:0000313" key="4">
    <source>
        <dbReference type="Proteomes" id="UP000184501"/>
    </source>
</evidence>
<dbReference type="InterPro" id="IPR000073">
    <property type="entry name" value="AB_hydrolase_1"/>
</dbReference>
<dbReference type="AlphaFoldDB" id="A0A1M4TBB8"/>